<feature type="domain" description="Cadherin" evidence="2">
    <location>
        <begin position="5"/>
        <end position="79"/>
    </location>
</feature>
<dbReference type="GO" id="GO:0005509">
    <property type="term" value="F:calcium ion binding"/>
    <property type="evidence" value="ECO:0007669"/>
    <property type="project" value="InterPro"/>
</dbReference>
<evidence type="ECO:0000313" key="4">
    <source>
        <dbReference type="Proteomes" id="UP000285211"/>
    </source>
</evidence>
<dbReference type="EMBL" id="SACJ01000010">
    <property type="protein sequence ID" value="RVT73461.1"/>
    <property type="molecule type" value="Genomic_DNA"/>
</dbReference>
<name>A0A437KPS4_9FLAO</name>
<reference evidence="3 4" key="1">
    <citation type="submission" date="2019-01" db="EMBL/GenBank/DDBJ databases">
        <authorList>
            <person name="Chen W.-M."/>
        </authorList>
    </citation>
    <scope>NUCLEOTIDE SEQUENCE [LARGE SCALE GENOMIC DNA]</scope>
    <source>
        <strain evidence="3 4">BBQ-12</strain>
    </source>
</reference>
<evidence type="ECO:0000313" key="3">
    <source>
        <dbReference type="EMBL" id="RVT73461.1"/>
    </source>
</evidence>
<sequence>MTQTLSFTVTNNNNSLFSVQPAIAANGTLSYTLAANANGTAAVTVALSDNGSNVSPNINTSAAQTFNINVTAVNDVPVFTKGADQTVNEDAPAQSIASWATGIDDGDPELTQTLSFTVTNNNNSLFSVQPAIAANGTLSYTLAANANGIAIVTVTLSDNGSNVSPNINTSAAQTFNINVTAVNDAPVVVNNAATQNVQYSDPISAVTISATDLDNVYNELTALTSWKKSTDIGFSPGLPNNLMLTETSVSGSPKTWSLTGNMMVSPGTYYLKVKVNDGTSNSANNWGETTIEIVVEKEDTRLTFTGTQLVATQSSSSGLATVQLRATVQDITATLDAAGDVNYGDIRNAKVRFLDGTTPIVVSGLTDAYGWVLSPIALVNPSDTKTGIVTLNWPVDIGSATDVEYTIGMEVSGYYIRNHQDDNTVITVYKSVGDFITGGGHIIPTQSAGQYASDAGKKTNFGFNVKFNKSNKNLQGNMNIIFRRTVAGVLRVYQIKANSMTSLGVNIANPNAQTAVFTSKCNLTDITNPQSPISLGGNLTLQVNMTDRGEPGSNDDIAISLYNGSILFYSSKWTGSNTGMTLLVGGNLVVRSGFSLGSVTAKEGLSKVELTEETVAQEASIGNKPTLFDVIAYPNPSNNQFTITLVGGSNEKVSVQVFDLLGKLIKVIEKNDGEPIVFGEELPLSVYVAIVTQGDNRKTIKLVKQ</sequence>
<dbReference type="NCBIfam" id="TIGR04183">
    <property type="entry name" value="Por_Secre_tail"/>
    <property type="match status" value="1"/>
</dbReference>
<feature type="domain" description="Cadherin" evidence="2">
    <location>
        <begin position="86"/>
        <end position="188"/>
    </location>
</feature>
<dbReference type="AlphaFoldDB" id="A0A437KPS4"/>
<comment type="caution">
    <text evidence="3">The sequence shown here is derived from an EMBL/GenBank/DDBJ whole genome shotgun (WGS) entry which is preliminary data.</text>
</comment>
<gene>
    <name evidence="3" type="ORF">EOD40_14550</name>
</gene>
<organism evidence="3 4">
    <name type="scientific">Flavobacterium sufflavum</name>
    <dbReference type="NCBI Taxonomy" id="1921138"/>
    <lineage>
        <taxon>Bacteria</taxon>
        <taxon>Pseudomonadati</taxon>
        <taxon>Bacteroidota</taxon>
        <taxon>Flavobacteriia</taxon>
        <taxon>Flavobacteriales</taxon>
        <taxon>Flavobacteriaceae</taxon>
        <taxon>Flavobacterium</taxon>
    </lineage>
</organism>
<dbReference type="PROSITE" id="PS50268">
    <property type="entry name" value="CADHERIN_2"/>
    <property type="match status" value="2"/>
</dbReference>
<dbReference type="GO" id="GO:0016020">
    <property type="term" value="C:membrane"/>
    <property type="evidence" value="ECO:0007669"/>
    <property type="project" value="InterPro"/>
</dbReference>
<dbReference type="GO" id="GO:0007156">
    <property type="term" value="P:homophilic cell adhesion via plasma membrane adhesion molecules"/>
    <property type="evidence" value="ECO:0007669"/>
    <property type="project" value="InterPro"/>
</dbReference>
<proteinExistence type="predicted"/>
<protein>
    <submittedName>
        <fullName evidence="3">T9SS type A sorting domain-containing protein</fullName>
    </submittedName>
</protein>
<dbReference type="RefSeq" id="WP_128196752.1">
    <property type="nucleotide sequence ID" value="NZ_SACJ01000010.1"/>
</dbReference>
<dbReference type="OrthoDB" id="1121493at2"/>
<dbReference type="Pfam" id="PF18962">
    <property type="entry name" value="Por_Secre_tail"/>
    <property type="match status" value="1"/>
</dbReference>
<accession>A0A437KPS4</accession>
<dbReference type="Proteomes" id="UP000285211">
    <property type="component" value="Unassembled WGS sequence"/>
</dbReference>
<keyword evidence="4" id="KW-1185">Reference proteome</keyword>
<keyword evidence="1" id="KW-0732">Signal</keyword>
<dbReference type="InterPro" id="IPR002126">
    <property type="entry name" value="Cadherin-like_dom"/>
</dbReference>
<evidence type="ECO:0000259" key="2">
    <source>
        <dbReference type="PROSITE" id="PS50268"/>
    </source>
</evidence>
<dbReference type="InterPro" id="IPR026444">
    <property type="entry name" value="Secre_tail"/>
</dbReference>
<evidence type="ECO:0000256" key="1">
    <source>
        <dbReference type="ARBA" id="ARBA00022729"/>
    </source>
</evidence>